<reference evidence="2 3" key="1">
    <citation type="journal article" date="2018" name="Front. Microbiol.">
        <title>Genome-Wide Analysis of Corynespora cassiicola Leaf Fall Disease Putative Effectors.</title>
        <authorList>
            <person name="Lopez D."/>
            <person name="Ribeiro S."/>
            <person name="Label P."/>
            <person name="Fumanal B."/>
            <person name="Venisse J.S."/>
            <person name="Kohler A."/>
            <person name="de Oliveira R.R."/>
            <person name="Labutti K."/>
            <person name="Lipzen A."/>
            <person name="Lail K."/>
            <person name="Bauer D."/>
            <person name="Ohm R.A."/>
            <person name="Barry K.W."/>
            <person name="Spatafora J."/>
            <person name="Grigoriev I.V."/>
            <person name="Martin F.M."/>
            <person name="Pujade-Renaud V."/>
        </authorList>
    </citation>
    <scope>NUCLEOTIDE SEQUENCE [LARGE SCALE GENOMIC DNA]</scope>
    <source>
        <strain evidence="2 3">Philippines</strain>
    </source>
</reference>
<gene>
    <name evidence="2" type="ORF">BS50DRAFT_291262</name>
</gene>
<organism evidence="2 3">
    <name type="scientific">Corynespora cassiicola Philippines</name>
    <dbReference type="NCBI Taxonomy" id="1448308"/>
    <lineage>
        <taxon>Eukaryota</taxon>
        <taxon>Fungi</taxon>
        <taxon>Dikarya</taxon>
        <taxon>Ascomycota</taxon>
        <taxon>Pezizomycotina</taxon>
        <taxon>Dothideomycetes</taxon>
        <taxon>Pleosporomycetidae</taxon>
        <taxon>Pleosporales</taxon>
        <taxon>Corynesporascaceae</taxon>
        <taxon>Corynespora</taxon>
    </lineage>
</organism>
<evidence type="ECO:0000256" key="1">
    <source>
        <dbReference type="SAM" id="SignalP"/>
    </source>
</evidence>
<keyword evidence="1" id="KW-0732">Signal</keyword>
<sequence>MHSCMRPWPRLSLSAPILWVVAIVAERPPRSFPITCQELSSSASCVFLGPGCRSSSDLLQRLCKGRQIAVEASDGGRVNLACSIHQSIR</sequence>
<dbReference type="AlphaFoldDB" id="A0A2T2NVW9"/>
<feature type="signal peptide" evidence="1">
    <location>
        <begin position="1"/>
        <end position="25"/>
    </location>
</feature>
<name>A0A2T2NVW9_CORCC</name>
<dbReference type="Proteomes" id="UP000240883">
    <property type="component" value="Unassembled WGS sequence"/>
</dbReference>
<evidence type="ECO:0000313" key="2">
    <source>
        <dbReference type="EMBL" id="PSN69582.1"/>
    </source>
</evidence>
<proteinExistence type="predicted"/>
<accession>A0A2T2NVW9</accession>
<feature type="chain" id="PRO_5015710165" description="Secreted protein" evidence="1">
    <location>
        <begin position="26"/>
        <end position="89"/>
    </location>
</feature>
<evidence type="ECO:0000313" key="3">
    <source>
        <dbReference type="Proteomes" id="UP000240883"/>
    </source>
</evidence>
<dbReference type="EMBL" id="KZ678132">
    <property type="protein sequence ID" value="PSN69582.1"/>
    <property type="molecule type" value="Genomic_DNA"/>
</dbReference>
<dbReference type="OrthoDB" id="10254671at2759"/>
<keyword evidence="3" id="KW-1185">Reference proteome</keyword>
<evidence type="ECO:0008006" key="4">
    <source>
        <dbReference type="Google" id="ProtNLM"/>
    </source>
</evidence>
<protein>
    <recommendedName>
        <fullName evidence="4">Secreted protein</fullName>
    </recommendedName>
</protein>